<dbReference type="Bgee" id="ENSNBRG00000000909">
    <property type="expression patterns" value="Expressed in brain"/>
</dbReference>
<protein>
    <submittedName>
        <fullName evidence="3">Family with sequence similarity 81 member B</fullName>
    </submittedName>
</protein>
<dbReference type="AlphaFoldDB" id="A0A3Q4M2Q9"/>
<sequence>MKTNVQHFNPSSFSLLVDQLFVELHFKMTFFFFNMTLQYLQHMFLHLLNTKNPNKELLKHYKLDIFLFTSRLRPDVLEGRLRGQDRPLAVLLEQALRIKEEVTAGLQSSHGSVQIEALSRKLLENHILTITRIVKQLSMGIQGLEKEMAQRDSVTSGVAHAVQNMDQKNTAGVGDLRGRVAR</sequence>
<comment type="similarity">
    <text evidence="2">Belongs to the FAM81 family.</text>
</comment>
<dbReference type="PANTHER" id="PTHR22420">
    <property type="entry name" value="PROTEIN FAM81A"/>
    <property type="match status" value="1"/>
</dbReference>
<organism evidence="3 4">
    <name type="scientific">Neolamprologus brichardi</name>
    <name type="common">Fairy cichlid</name>
    <name type="synonym">Lamprologus brichardi</name>
    <dbReference type="NCBI Taxonomy" id="32507"/>
    <lineage>
        <taxon>Eukaryota</taxon>
        <taxon>Metazoa</taxon>
        <taxon>Chordata</taxon>
        <taxon>Craniata</taxon>
        <taxon>Vertebrata</taxon>
        <taxon>Euteleostomi</taxon>
        <taxon>Actinopterygii</taxon>
        <taxon>Neopterygii</taxon>
        <taxon>Teleostei</taxon>
        <taxon>Neoteleostei</taxon>
        <taxon>Acanthomorphata</taxon>
        <taxon>Ovalentaria</taxon>
        <taxon>Cichlomorphae</taxon>
        <taxon>Cichliformes</taxon>
        <taxon>Cichlidae</taxon>
        <taxon>African cichlids</taxon>
        <taxon>Pseudocrenilabrinae</taxon>
        <taxon>Lamprologini</taxon>
        <taxon>Neolamprologus</taxon>
    </lineage>
</organism>
<evidence type="ECO:0000313" key="3">
    <source>
        <dbReference type="Ensembl" id="ENSNBRP00000001059.1"/>
    </source>
</evidence>
<dbReference type="Ensembl" id="ENSNBRT00000001112.1">
    <property type="protein sequence ID" value="ENSNBRP00000001059.1"/>
    <property type="gene ID" value="ENSNBRG00000000909.1"/>
</dbReference>
<accession>A0A3Q4M2Q9</accession>
<keyword evidence="1" id="KW-0175">Coiled coil</keyword>
<dbReference type="GeneTree" id="ENSGT00390000004985"/>
<proteinExistence type="inferred from homology"/>
<keyword evidence="4" id="KW-1185">Reference proteome</keyword>
<reference evidence="3" key="2">
    <citation type="submission" date="2025-09" db="UniProtKB">
        <authorList>
            <consortium name="Ensembl"/>
        </authorList>
    </citation>
    <scope>IDENTIFICATION</scope>
</reference>
<dbReference type="Proteomes" id="UP000261580">
    <property type="component" value="Unassembled WGS sequence"/>
</dbReference>
<reference evidence="3" key="1">
    <citation type="submission" date="2025-08" db="UniProtKB">
        <authorList>
            <consortium name="Ensembl"/>
        </authorList>
    </citation>
    <scope>IDENTIFICATION</scope>
</reference>
<evidence type="ECO:0000256" key="1">
    <source>
        <dbReference type="ARBA" id="ARBA00023054"/>
    </source>
</evidence>
<evidence type="ECO:0000313" key="4">
    <source>
        <dbReference type="Proteomes" id="UP000261580"/>
    </source>
</evidence>
<dbReference type="PANTHER" id="PTHR22420:SF5">
    <property type="entry name" value="PROTEIN FAM81B"/>
    <property type="match status" value="1"/>
</dbReference>
<name>A0A3Q4M2Q9_NEOBR</name>
<dbReference type="InterPro" id="IPR029619">
    <property type="entry name" value="FAM81"/>
</dbReference>
<evidence type="ECO:0000256" key="2">
    <source>
        <dbReference type="ARBA" id="ARBA00046344"/>
    </source>
</evidence>